<dbReference type="Pfam" id="PF00931">
    <property type="entry name" value="NB-ARC"/>
    <property type="match status" value="1"/>
</dbReference>
<dbReference type="InterPro" id="IPR055414">
    <property type="entry name" value="LRR_R13L4/SHOC2-like"/>
</dbReference>
<feature type="domain" description="Disease resistance protein winged helix" evidence="8">
    <location>
        <begin position="378"/>
        <end position="456"/>
    </location>
</feature>
<accession>A0A7J6E2Q8</accession>
<dbReference type="PANTHER" id="PTHR36766">
    <property type="entry name" value="PLANT BROAD-SPECTRUM MILDEW RESISTANCE PROTEIN RPW8"/>
    <property type="match status" value="1"/>
</dbReference>
<evidence type="ECO:0000256" key="1">
    <source>
        <dbReference type="ARBA" id="ARBA00022737"/>
    </source>
</evidence>
<dbReference type="InterPro" id="IPR002182">
    <property type="entry name" value="NB-ARC"/>
</dbReference>
<dbReference type="Pfam" id="PF23559">
    <property type="entry name" value="WHD_DRP"/>
    <property type="match status" value="1"/>
</dbReference>
<dbReference type="InterPro" id="IPR058922">
    <property type="entry name" value="WHD_DRP"/>
</dbReference>
<evidence type="ECO:0000313" key="11">
    <source>
        <dbReference type="Proteomes" id="UP000583929"/>
    </source>
</evidence>
<evidence type="ECO:0000256" key="2">
    <source>
        <dbReference type="ARBA" id="ARBA00022741"/>
    </source>
</evidence>
<dbReference type="GO" id="GO:0043531">
    <property type="term" value="F:ADP binding"/>
    <property type="evidence" value="ECO:0007669"/>
    <property type="project" value="InterPro"/>
</dbReference>
<dbReference type="GO" id="GO:0006952">
    <property type="term" value="P:defense response"/>
    <property type="evidence" value="ECO:0007669"/>
    <property type="project" value="UniProtKB-KW"/>
</dbReference>
<keyword evidence="3" id="KW-0611">Plant defense</keyword>
<evidence type="ECO:0000313" key="10">
    <source>
        <dbReference type="EMBL" id="KAF4352694.1"/>
    </source>
</evidence>
<dbReference type="GO" id="GO:0005524">
    <property type="term" value="F:ATP binding"/>
    <property type="evidence" value="ECO:0007669"/>
    <property type="project" value="UniProtKB-KW"/>
</dbReference>
<dbReference type="PRINTS" id="PR00364">
    <property type="entry name" value="DISEASERSIST"/>
</dbReference>
<protein>
    <submittedName>
        <fullName evidence="10">Uncharacterized protein</fullName>
    </submittedName>
</protein>
<feature type="coiled-coil region" evidence="5">
    <location>
        <begin position="64"/>
        <end position="98"/>
    </location>
</feature>
<dbReference type="Pfam" id="PF23598">
    <property type="entry name" value="LRR_14"/>
    <property type="match status" value="1"/>
</dbReference>
<reference evidence="10 11" key="1">
    <citation type="journal article" date="2020" name="bioRxiv">
        <title>Sequence and annotation of 42 cannabis genomes reveals extensive copy number variation in cannabinoid synthesis and pathogen resistance genes.</title>
        <authorList>
            <person name="Mckernan K.J."/>
            <person name="Helbert Y."/>
            <person name="Kane L.T."/>
            <person name="Ebling H."/>
            <person name="Zhang L."/>
            <person name="Liu B."/>
            <person name="Eaton Z."/>
            <person name="Mclaughlin S."/>
            <person name="Kingan S."/>
            <person name="Baybayan P."/>
            <person name="Concepcion G."/>
            <person name="Jordan M."/>
            <person name="Riva A."/>
            <person name="Barbazuk W."/>
            <person name="Harkins T."/>
        </authorList>
    </citation>
    <scope>NUCLEOTIDE SEQUENCE [LARGE SCALE GENOMIC DNA]</scope>
    <source>
        <strain evidence="11">cv. Jamaican Lion 4</strain>
        <tissue evidence="10">Leaf</tissue>
    </source>
</reference>
<keyword evidence="1" id="KW-0677">Repeat</keyword>
<evidence type="ECO:0000256" key="3">
    <source>
        <dbReference type="ARBA" id="ARBA00022821"/>
    </source>
</evidence>
<gene>
    <name evidence="10" type="ORF">G4B88_009768</name>
</gene>
<feature type="domain" description="Disease resistance N-terminal" evidence="7">
    <location>
        <begin position="8"/>
        <end position="100"/>
    </location>
</feature>
<dbReference type="Gene3D" id="3.80.10.10">
    <property type="entry name" value="Ribonuclease Inhibitor"/>
    <property type="match status" value="3"/>
</dbReference>
<dbReference type="EMBL" id="JAATIQ010000522">
    <property type="protein sequence ID" value="KAF4352694.1"/>
    <property type="molecule type" value="Genomic_DNA"/>
</dbReference>
<proteinExistence type="predicted"/>
<evidence type="ECO:0000259" key="9">
    <source>
        <dbReference type="Pfam" id="PF23598"/>
    </source>
</evidence>
<dbReference type="Pfam" id="PF18052">
    <property type="entry name" value="Rx_N"/>
    <property type="match status" value="1"/>
</dbReference>
<comment type="caution">
    <text evidence="10">The sequence shown here is derived from an EMBL/GenBank/DDBJ whole genome shotgun (WGS) entry which is preliminary data.</text>
</comment>
<keyword evidence="4" id="KW-0067">ATP-binding</keyword>
<dbReference type="Gene3D" id="1.10.10.10">
    <property type="entry name" value="Winged helix-like DNA-binding domain superfamily/Winged helix DNA-binding domain"/>
    <property type="match status" value="1"/>
</dbReference>
<dbReference type="SUPFAM" id="SSF52058">
    <property type="entry name" value="L domain-like"/>
    <property type="match status" value="1"/>
</dbReference>
<evidence type="ECO:0000259" key="7">
    <source>
        <dbReference type="Pfam" id="PF18052"/>
    </source>
</evidence>
<sequence>MAACWNLSLVARRITDLLEKEKKEEGVLKNLCSTCKDLLPKLVVAEKNLQYVDAEKKRKLNPAVKQWMEDVQDVLNDAENLLNNYEKKRLTKKIYEKKLNDVSERLKSFKDYEKFFSFRKVDNEEEIINQSSSSEHQQQQAEEVFLWNDQRDEIIKILLGNDEEKLKVKVVFIVGGEGIGKTTLAKHVYDDAQIKQRFVKRIWRPVFSEVLEKDLVLSDTPFLVVLDGEQLSGGGKWNSLIKSLQVANGSGAVVVIMQLGSVAEECMRSGSEGYIIRLSDLNENQSNILFENIAIPKEDEENVRSYKTSVGHEIVRKCGGHTLVITAMASMLRDKKSTEDWRRFKKEFEDDNVGIGLLKLCYDNLPLSFKHCFAYCSLFPIGKDIDVGRLIQMWLAQGFITDVQQGYQCVKYLIQRRFLLVSGEEAESDDDDDDDQMKKKAVVTKCKLHKLMHNLALSVARDHCRNFSKPPPPQSADGRSSSSKIFHARFDFDLSSTKELEKFGADKMRTIISSGQARRRYSGINVITVLEKISNTFRYLQALDMHASGLQIVPCCIGKLKLLKYLDLSENECIVKLPESITHLINLQTLRLSSCSNLTKLPTNFGKLVNLQYLEIDGCINLTSLPPKLDEMKKLELSPQVLQSLNSLLITDVDYLKRLSEKFHIRKWRLNLEDKDQVNSYLNEVPEEIQSLSIEWKIYNCKWTTQELTLCTSVTDMSITGFQGELIRCPELPKLVKLSLNRCANLTNLDELDQISNLKVLVLDDLPNLEDISSSSSLPKLLSSLKELWLTELPKLKTWWKNEVNDNASSSSFKSLSKLVIHDCPHLSSMPLFPNLDEDLVMDRIGLEMLEKTIPHIASSSSSSSSGSAPLSNLKNMRIAGIKDFDAVEIEWGAFKNLRSLTFDCLPKLKNLPSDLQNVGSLEELHVWRCTIKEIPGWISKLEKLEKLVIRVCPFLKKLPAELESLKIRTLEIKDCNMLLKRCEEDIGADWEKIKNISKRNLGPIFRK</sequence>
<dbReference type="InterPro" id="IPR036388">
    <property type="entry name" value="WH-like_DNA-bd_sf"/>
</dbReference>
<dbReference type="SUPFAM" id="SSF52540">
    <property type="entry name" value="P-loop containing nucleoside triphosphate hydrolases"/>
    <property type="match status" value="1"/>
</dbReference>
<dbReference type="GO" id="GO:0051707">
    <property type="term" value="P:response to other organism"/>
    <property type="evidence" value="ECO:0007669"/>
    <property type="project" value="UniProtKB-ARBA"/>
</dbReference>
<dbReference type="InterPro" id="IPR027417">
    <property type="entry name" value="P-loop_NTPase"/>
</dbReference>
<keyword evidence="11" id="KW-1185">Reference proteome</keyword>
<dbReference type="Proteomes" id="UP000583929">
    <property type="component" value="Unassembled WGS sequence"/>
</dbReference>
<dbReference type="InterPro" id="IPR042197">
    <property type="entry name" value="Apaf_helical"/>
</dbReference>
<keyword evidence="5" id="KW-0175">Coiled coil</keyword>
<dbReference type="PANTHER" id="PTHR36766:SF70">
    <property type="entry name" value="DISEASE RESISTANCE PROTEIN RGA4"/>
    <property type="match status" value="1"/>
</dbReference>
<dbReference type="InterPro" id="IPR032675">
    <property type="entry name" value="LRR_dom_sf"/>
</dbReference>
<feature type="domain" description="NB-ARC" evidence="6">
    <location>
        <begin position="150"/>
        <end position="215"/>
    </location>
</feature>
<feature type="domain" description="Disease resistance R13L4/SHOC-2-like LRR" evidence="9">
    <location>
        <begin position="535"/>
        <end position="740"/>
    </location>
</feature>
<evidence type="ECO:0000256" key="5">
    <source>
        <dbReference type="SAM" id="Coils"/>
    </source>
</evidence>
<evidence type="ECO:0000259" key="8">
    <source>
        <dbReference type="Pfam" id="PF23559"/>
    </source>
</evidence>
<dbReference type="Gene3D" id="3.40.50.300">
    <property type="entry name" value="P-loop containing nucleotide triphosphate hydrolases"/>
    <property type="match status" value="1"/>
</dbReference>
<dbReference type="InterPro" id="IPR041118">
    <property type="entry name" value="Rx_N"/>
</dbReference>
<keyword evidence="2" id="KW-0547">Nucleotide-binding</keyword>
<dbReference type="AlphaFoldDB" id="A0A7J6E2Q8"/>
<organism evidence="10 11">
    <name type="scientific">Cannabis sativa</name>
    <name type="common">Hemp</name>
    <name type="synonym">Marijuana</name>
    <dbReference type="NCBI Taxonomy" id="3483"/>
    <lineage>
        <taxon>Eukaryota</taxon>
        <taxon>Viridiplantae</taxon>
        <taxon>Streptophyta</taxon>
        <taxon>Embryophyta</taxon>
        <taxon>Tracheophyta</taxon>
        <taxon>Spermatophyta</taxon>
        <taxon>Magnoliopsida</taxon>
        <taxon>eudicotyledons</taxon>
        <taxon>Gunneridae</taxon>
        <taxon>Pentapetalae</taxon>
        <taxon>rosids</taxon>
        <taxon>fabids</taxon>
        <taxon>Rosales</taxon>
        <taxon>Cannabaceae</taxon>
        <taxon>Cannabis</taxon>
    </lineage>
</organism>
<name>A0A7J6E2Q8_CANSA</name>
<evidence type="ECO:0000259" key="6">
    <source>
        <dbReference type="Pfam" id="PF00931"/>
    </source>
</evidence>
<dbReference type="Gene3D" id="1.10.8.430">
    <property type="entry name" value="Helical domain of apoptotic protease-activating factors"/>
    <property type="match status" value="1"/>
</dbReference>
<evidence type="ECO:0000256" key="4">
    <source>
        <dbReference type="ARBA" id="ARBA00022840"/>
    </source>
</evidence>